<evidence type="ECO:0000313" key="3">
    <source>
        <dbReference type="Proteomes" id="UP001185779"/>
    </source>
</evidence>
<evidence type="ECO:0000313" key="2">
    <source>
        <dbReference type="EMBL" id="MDV6306811.1"/>
    </source>
</evidence>
<sequence length="134" mass="14467">MKKWLGGVAIVAFVVTGCEIQTDEPVETNQTTQLETTQTDESQNAETSEPSAQSELKSDIEENFGTTSWGMTITDVRIENSNVFVTAQIAKGDTETAKRIQTGVINLVRSGDYGDISFVIVEDGTGTVVTQESV</sequence>
<accession>A0ABU4DCG8</accession>
<comment type="caution">
    <text evidence="2">The sequence shown here is derived from an EMBL/GenBank/DDBJ whole genome shotgun (WGS) entry which is preliminary data.</text>
</comment>
<evidence type="ECO:0008006" key="4">
    <source>
        <dbReference type="Google" id="ProtNLM"/>
    </source>
</evidence>
<dbReference type="Proteomes" id="UP001185779">
    <property type="component" value="Unassembled WGS sequence"/>
</dbReference>
<organism evidence="2 3">
    <name type="scientific">Gordonia amicalis</name>
    <dbReference type="NCBI Taxonomy" id="89053"/>
    <lineage>
        <taxon>Bacteria</taxon>
        <taxon>Bacillati</taxon>
        <taxon>Actinomycetota</taxon>
        <taxon>Actinomycetes</taxon>
        <taxon>Mycobacteriales</taxon>
        <taxon>Gordoniaceae</taxon>
        <taxon>Gordonia</taxon>
    </lineage>
</organism>
<dbReference type="RefSeq" id="WP_157753376.1">
    <property type="nucleotide sequence ID" value="NZ_JAPWIL010000013.1"/>
</dbReference>
<keyword evidence="3" id="KW-1185">Reference proteome</keyword>
<feature type="compositionally biased region" description="Low complexity" evidence="1">
    <location>
        <begin position="27"/>
        <end position="41"/>
    </location>
</feature>
<reference evidence="2 3" key="1">
    <citation type="submission" date="2023-10" db="EMBL/GenBank/DDBJ databases">
        <title>Development of a sustainable strategy for remediation of hydrocarbon-contaminated territories based on the waste exchange concept.</title>
        <authorList>
            <person name="Krivoruchko A."/>
        </authorList>
    </citation>
    <scope>NUCLEOTIDE SEQUENCE [LARGE SCALE GENOMIC DNA]</scope>
    <source>
        <strain evidence="2 3">IEGM 1266</strain>
    </source>
</reference>
<feature type="region of interest" description="Disordered" evidence="1">
    <location>
        <begin position="25"/>
        <end position="61"/>
    </location>
</feature>
<evidence type="ECO:0000256" key="1">
    <source>
        <dbReference type="SAM" id="MobiDB-lite"/>
    </source>
</evidence>
<name>A0ABU4DCG8_9ACTN</name>
<protein>
    <recommendedName>
        <fullName evidence="4">Lipoprotein</fullName>
    </recommendedName>
</protein>
<dbReference type="PROSITE" id="PS51257">
    <property type="entry name" value="PROKAR_LIPOPROTEIN"/>
    <property type="match status" value="1"/>
</dbReference>
<gene>
    <name evidence="2" type="ORF">R3P94_05530</name>
</gene>
<dbReference type="EMBL" id="JAWLKI010000004">
    <property type="protein sequence ID" value="MDV6306811.1"/>
    <property type="molecule type" value="Genomic_DNA"/>
</dbReference>
<feature type="compositionally biased region" description="Polar residues" evidence="1">
    <location>
        <begin position="42"/>
        <end position="55"/>
    </location>
</feature>
<proteinExistence type="predicted"/>